<dbReference type="AlphaFoldDB" id="A0A7W5Z487"/>
<dbReference type="GO" id="GO:0046417">
    <property type="term" value="P:chorismate metabolic process"/>
    <property type="evidence" value="ECO:0007669"/>
    <property type="project" value="InterPro"/>
</dbReference>
<dbReference type="InterPro" id="IPR002701">
    <property type="entry name" value="CM_II_prokaryot"/>
</dbReference>
<keyword evidence="4" id="KW-0670">Pyruvate</keyword>
<accession>A0A7W5Z487</accession>
<dbReference type="GO" id="GO:0004106">
    <property type="term" value="F:chorismate mutase activity"/>
    <property type="evidence" value="ECO:0007669"/>
    <property type="project" value="UniProtKB-EC"/>
</dbReference>
<dbReference type="InterPro" id="IPR036263">
    <property type="entry name" value="Chorismate_II_sf"/>
</dbReference>
<evidence type="ECO:0000256" key="1">
    <source>
        <dbReference type="ARBA" id="ARBA00012404"/>
    </source>
</evidence>
<keyword evidence="2" id="KW-0413">Isomerase</keyword>
<dbReference type="SMART" id="SM00830">
    <property type="entry name" value="CM_2"/>
    <property type="match status" value="1"/>
</dbReference>
<sequence length="103" mass="11485">MTDDRQRVLADCRVEIDAIDAKIVDLLVQRMAVVERVIGIKHAHGLPALIPERVEEVAGNVRSQAEAAGIPPDFAETVWRAMMDWVITYEDQRLNAVPHDGEA</sequence>
<dbReference type="GO" id="GO:0009697">
    <property type="term" value="P:salicylic acid biosynthetic process"/>
    <property type="evidence" value="ECO:0007669"/>
    <property type="project" value="TreeGrafter"/>
</dbReference>
<dbReference type="SUPFAM" id="SSF48600">
    <property type="entry name" value="Chorismate mutase II"/>
    <property type="match status" value="1"/>
</dbReference>
<dbReference type="PANTHER" id="PTHR38041">
    <property type="entry name" value="CHORISMATE MUTASE"/>
    <property type="match status" value="1"/>
</dbReference>
<dbReference type="Pfam" id="PF01817">
    <property type="entry name" value="CM_2"/>
    <property type="match status" value="1"/>
</dbReference>
<dbReference type="EC" id="5.4.99.5" evidence="1"/>
<keyword evidence="4" id="KW-0456">Lyase</keyword>
<gene>
    <name evidence="4" type="ORF">FHS81_001905</name>
</gene>
<dbReference type="Gene3D" id="1.20.59.10">
    <property type="entry name" value="Chorismate mutase"/>
    <property type="match status" value="1"/>
</dbReference>
<evidence type="ECO:0000313" key="5">
    <source>
        <dbReference type="Proteomes" id="UP000537592"/>
    </source>
</evidence>
<dbReference type="PANTHER" id="PTHR38041:SF1">
    <property type="entry name" value="CHORISMATE MUTASE"/>
    <property type="match status" value="1"/>
</dbReference>
<organism evidence="4 5">
    <name type="scientific">Pseudochelatococcus contaminans</name>
    <dbReference type="NCBI Taxonomy" id="1538103"/>
    <lineage>
        <taxon>Bacteria</taxon>
        <taxon>Pseudomonadati</taxon>
        <taxon>Pseudomonadota</taxon>
        <taxon>Alphaproteobacteria</taxon>
        <taxon>Hyphomicrobiales</taxon>
        <taxon>Chelatococcaceae</taxon>
        <taxon>Pseudochelatococcus</taxon>
    </lineage>
</organism>
<dbReference type="InterPro" id="IPR051331">
    <property type="entry name" value="Chorismate_mutase-related"/>
</dbReference>
<dbReference type="PROSITE" id="PS51168">
    <property type="entry name" value="CHORISMATE_MUT_2"/>
    <property type="match status" value="1"/>
</dbReference>
<dbReference type="RefSeq" id="WP_183752320.1">
    <property type="nucleotide sequence ID" value="NZ_JACICC010000004.1"/>
</dbReference>
<comment type="caution">
    <text evidence="4">The sequence shown here is derived from an EMBL/GenBank/DDBJ whole genome shotgun (WGS) entry which is preliminary data.</text>
</comment>
<protein>
    <recommendedName>
        <fullName evidence="1">chorismate mutase</fullName>
        <ecNumber evidence="1">5.4.99.5</ecNumber>
    </recommendedName>
</protein>
<evidence type="ECO:0000313" key="4">
    <source>
        <dbReference type="EMBL" id="MBB3809817.1"/>
    </source>
</evidence>
<feature type="domain" description="Chorismate mutase" evidence="3">
    <location>
        <begin position="3"/>
        <end position="94"/>
    </location>
</feature>
<reference evidence="4 5" key="1">
    <citation type="submission" date="2020-08" db="EMBL/GenBank/DDBJ databases">
        <title>Genomic Encyclopedia of Type Strains, Phase IV (KMG-IV): sequencing the most valuable type-strain genomes for metagenomic binning, comparative biology and taxonomic classification.</title>
        <authorList>
            <person name="Goeker M."/>
        </authorList>
    </citation>
    <scope>NUCLEOTIDE SEQUENCE [LARGE SCALE GENOMIC DNA]</scope>
    <source>
        <strain evidence="4 5">DSM 28760</strain>
    </source>
</reference>
<proteinExistence type="predicted"/>
<evidence type="ECO:0000256" key="2">
    <source>
        <dbReference type="ARBA" id="ARBA00023235"/>
    </source>
</evidence>
<evidence type="ECO:0000259" key="3">
    <source>
        <dbReference type="PROSITE" id="PS51168"/>
    </source>
</evidence>
<dbReference type="GO" id="GO:0016829">
    <property type="term" value="F:lyase activity"/>
    <property type="evidence" value="ECO:0007669"/>
    <property type="project" value="UniProtKB-KW"/>
</dbReference>
<dbReference type="Proteomes" id="UP000537592">
    <property type="component" value="Unassembled WGS sequence"/>
</dbReference>
<dbReference type="EMBL" id="JACICC010000004">
    <property type="protein sequence ID" value="MBB3809817.1"/>
    <property type="molecule type" value="Genomic_DNA"/>
</dbReference>
<name>A0A7W5Z487_9HYPH</name>
<keyword evidence="5" id="KW-1185">Reference proteome</keyword>
<dbReference type="InterPro" id="IPR036979">
    <property type="entry name" value="CM_dom_sf"/>
</dbReference>